<organism evidence="2 3">
    <name type="scientific">Listeria rustica</name>
    <dbReference type="NCBI Taxonomy" id="2713503"/>
    <lineage>
        <taxon>Bacteria</taxon>
        <taxon>Bacillati</taxon>
        <taxon>Bacillota</taxon>
        <taxon>Bacilli</taxon>
        <taxon>Bacillales</taxon>
        <taxon>Listeriaceae</taxon>
        <taxon>Listeria</taxon>
    </lineage>
</organism>
<feature type="compositionally biased region" description="Polar residues" evidence="1">
    <location>
        <begin position="116"/>
        <end position="125"/>
    </location>
</feature>
<reference evidence="2 3" key="1">
    <citation type="submission" date="2020-08" db="EMBL/GenBank/DDBJ databases">
        <title>Listeria ohnekaius sp. nov. and Listeria portnoyii sp. nov. isolated from non-agricultural and natural environments.</title>
        <authorList>
            <person name="Weller D."/>
            <person name="Belias A.M."/>
            <person name="Liao J."/>
            <person name="Guo S."/>
            <person name="Orsi R.H."/>
            <person name="Wiedmann M."/>
        </authorList>
    </citation>
    <scope>NUCLEOTIDE SEQUENCE [LARGE SCALE GENOMIC DNA]</scope>
    <source>
        <strain evidence="2 3">FSL W9-0585</strain>
    </source>
</reference>
<comment type="caution">
    <text evidence="2">The sequence shown here is derived from an EMBL/GenBank/DDBJ whole genome shotgun (WGS) entry which is preliminary data.</text>
</comment>
<evidence type="ECO:0000313" key="2">
    <source>
        <dbReference type="EMBL" id="MBA3926545.1"/>
    </source>
</evidence>
<dbReference type="EMBL" id="JABJVM010000008">
    <property type="protein sequence ID" value="MBA3926545.1"/>
    <property type="molecule type" value="Genomic_DNA"/>
</dbReference>
<evidence type="ECO:0000256" key="1">
    <source>
        <dbReference type="SAM" id="MobiDB-lite"/>
    </source>
</evidence>
<protein>
    <submittedName>
        <fullName evidence="2">Uncharacterized protein</fullName>
    </submittedName>
</protein>
<sequence>MIIQNKGKYTYNIGARIIPGANNLEGSDIEAYKSAVKLPLNAALVKDGTIVQEAEDITQMNVGKAGDLIGDTWDLQVLEQFQEKEEASKDPRSTVIKAIEKQVESIVNPPDDERLNNNGDENPPE</sequence>
<keyword evidence="3" id="KW-1185">Reference proteome</keyword>
<dbReference type="AlphaFoldDB" id="A0A7W1T6T0"/>
<name>A0A7W1T6T0_9LIST</name>
<feature type="region of interest" description="Disordered" evidence="1">
    <location>
        <begin position="101"/>
        <end position="125"/>
    </location>
</feature>
<accession>A0A7W1T6T0</accession>
<dbReference type="Proteomes" id="UP000548787">
    <property type="component" value="Unassembled WGS sequence"/>
</dbReference>
<proteinExistence type="predicted"/>
<evidence type="ECO:0000313" key="3">
    <source>
        <dbReference type="Proteomes" id="UP000548787"/>
    </source>
</evidence>
<dbReference type="RefSeq" id="WP_181676700.1">
    <property type="nucleotide sequence ID" value="NZ_JABJVM010000008.1"/>
</dbReference>
<gene>
    <name evidence="2" type="ORF">HPK16_09330</name>
</gene>